<keyword evidence="9" id="KW-0170">Cobalt</keyword>
<evidence type="ECO:0000256" key="8">
    <source>
        <dbReference type="PIRSR" id="PIRSR601088-2"/>
    </source>
</evidence>
<dbReference type="Proteomes" id="UP000070572">
    <property type="component" value="Unassembled WGS sequence"/>
</dbReference>
<keyword evidence="2 9" id="KW-0479">Metal-binding</keyword>
<dbReference type="SUPFAM" id="SSF56327">
    <property type="entry name" value="LDH C-terminal domain-like"/>
    <property type="match status" value="1"/>
</dbReference>
<keyword evidence="6 11" id="KW-0326">Glycosidase</keyword>
<feature type="active site" description="Proton acceptor" evidence="7">
    <location>
        <position position="245"/>
    </location>
</feature>
<evidence type="ECO:0000256" key="9">
    <source>
        <dbReference type="PIRSR" id="PIRSR601088-3"/>
    </source>
</evidence>
<evidence type="ECO:0000256" key="6">
    <source>
        <dbReference type="ARBA" id="ARBA00023295"/>
    </source>
</evidence>
<name>A0AB34X1K4_9ACTO</name>
<evidence type="ECO:0000256" key="5">
    <source>
        <dbReference type="ARBA" id="ARBA00023211"/>
    </source>
</evidence>
<dbReference type="Pfam" id="PF02056">
    <property type="entry name" value="Glyco_hydro_4"/>
    <property type="match status" value="1"/>
</dbReference>
<dbReference type="InterPro" id="IPR015955">
    <property type="entry name" value="Lactate_DH/Glyco_Ohase_4_C"/>
</dbReference>
<reference evidence="13 14" key="1">
    <citation type="submission" date="2016-01" db="EMBL/GenBank/DDBJ databases">
        <authorList>
            <person name="Mitreva M."/>
            <person name="Pepin K.H."/>
            <person name="Mihindukulasuriya K.A."/>
            <person name="Fulton R."/>
            <person name="Fronick C."/>
            <person name="O'Laughlin M."/>
            <person name="Miner T."/>
            <person name="Herter B."/>
            <person name="Rosa B.A."/>
            <person name="Cordes M."/>
            <person name="Tomlinson C."/>
            <person name="Wollam A."/>
            <person name="Palsikar V.B."/>
            <person name="Mardis E.R."/>
            <person name="Wilson R.K."/>
        </authorList>
    </citation>
    <scope>NUCLEOTIDE SEQUENCE [LARGE SCALE GENOMIC DNA]</scope>
    <source>
        <strain evidence="13 14">DNF00696</strain>
    </source>
</reference>
<feature type="binding site" evidence="8">
    <location>
        <position position="91"/>
    </location>
    <ligand>
        <name>substrate</name>
    </ligand>
</feature>
<evidence type="ECO:0000256" key="4">
    <source>
        <dbReference type="ARBA" id="ARBA00023027"/>
    </source>
</evidence>
<evidence type="ECO:0000256" key="10">
    <source>
        <dbReference type="PIRSR" id="PIRSR601088-4"/>
    </source>
</evidence>
<organism evidence="13 14">
    <name type="scientific">Varibaculum cambriense</name>
    <dbReference type="NCBI Taxonomy" id="184870"/>
    <lineage>
        <taxon>Bacteria</taxon>
        <taxon>Bacillati</taxon>
        <taxon>Actinomycetota</taxon>
        <taxon>Actinomycetes</taxon>
        <taxon>Actinomycetales</taxon>
        <taxon>Actinomycetaceae</taxon>
        <taxon>Varibaculum</taxon>
    </lineage>
</organism>
<feature type="binding site" evidence="8">
    <location>
        <position position="145"/>
    </location>
    <ligand>
        <name>substrate</name>
    </ligand>
</feature>
<evidence type="ECO:0000256" key="7">
    <source>
        <dbReference type="PIRSR" id="PIRSR601088-1"/>
    </source>
</evidence>
<dbReference type="SUPFAM" id="SSF51735">
    <property type="entry name" value="NAD(P)-binding Rossmann-fold domains"/>
    <property type="match status" value="1"/>
</dbReference>
<keyword evidence="9" id="KW-0408">Iron</keyword>
<evidence type="ECO:0000256" key="2">
    <source>
        <dbReference type="ARBA" id="ARBA00022723"/>
    </source>
</evidence>
<evidence type="ECO:0000256" key="3">
    <source>
        <dbReference type="ARBA" id="ARBA00022801"/>
    </source>
</evidence>
<dbReference type="InterPro" id="IPR001088">
    <property type="entry name" value="Glyco_hydro_4"/>
</dbReference>
<dbReference type="PANTHER" id="PTHR32092:SF5">
    <property type="entry name" value="6-PHOSPHO-BETA-GLUCOSIDASE"/>
    <property type="match status" value="1"/>
</dbReference>
<sequence length="456" mass="50027">MKLVIIGGGGFRVPQVIEVLADPKAKLRVDEVVLYDVDHTRTDVIMAVLRGSGCLDSPTSPAVSPCYDLSEALSDADFVFSAMRIGGTCGRITDERVGLGHGVLGQETVGAGGYAYALRTIPAALDLARTIKEVAPHSWTINFTNPAGIITQVMRQVLGRRVVGICDTPIGLMRRACAALGVNQEDVEFDYVGLNHLGWLRTLIKDGEDLLPGLLANDMILDHLEEARTIGHDWIRALGMLPNEYLFYYYLNRESVERISNEPQTRGEFLDRQQQGFYVDVTKNPEKAWQIWNQYHDEREATYMAESRDPSQRAGRRSEDIAGGGYQEVALGIMESLTMGSPARMILNVGNADCADTDLLIPQLGADAVVEVPCWVDIDGIHPQKVSPVSGAELGLITSVKACEELVIDAALQGDKTKAWRAFAAHPLVDSVLVARELLDEYCQKNPLIAKVFPNH</sequence>
<dbReference type="InterPro" id="IPR022616">
    <property type="entry name" value="Glyco_hydro_4_C"/>
</dbReference>
<protein>
    <submittedName>
        <fullName evidence="13">Family 4 glycosyl hydrolase</fullName>
    </submittedName>
</protein>
<comment type="caution">
    <text evidence="13">The sequence shown here is derived from an EMBL/GenBank/DDBJ whole genome shotgun (WGS) entry which is preliminary data.</text>
</comment>
<feature type="domain" description="Glycosyl hydrolase family 4 C-terminal" evidence="12">
    <location>
        <begin position="191"/>
        <end position="429"/>
    </location>
</feature>
<dbReference type="GO" id="GO:0046872">
    <property type="term" value="F:metal ion binding"/>
    <property type="evidence" value="ECO:0007669"/>
    <property type="project" value="UniProtKB-KW"/>
</dbReference>
<dbReference type="CDD" id="cd05296">
    <property type="entry name" value="GH4_P_beta_glucosidase"/>
    <property type="match status" value="1"/>
</dbReference>
<dbReference type="PRINTS" id="PR00732">
    <property type="entry name" value="GLHYDRLASE4"/>
</dbReference>
<evidence type="ECO:0000313" key="13">
    <source>
        <dbReference type="EMBL" id="KXB81899.1"/>
    </source>
</evidence>
<dbReference type="PANTHER" id="PTHR32092">
    <property type="entry name" value="6-PHOSPHO-BETA-GLUCOSIDASE-RELATED"/>
    <property type="match status" value="1"/>
</dbReference>
<dbReference type="Gene3D" id="3.90.110.10">
    <property type="entry name" value="Lactate dehydrogenase/glycoside hydrolase, family 4, C-terminal"/>
    <property type="match status" value="1"/>
</dbReference>
<dbReference type="AlphaFoldDB" id="A0AB34X1K4"/>
<dbReference type="EMBL" id="LSDN01000005">
    <property type="protein sequence ID" value="KXB81899.1"/>
    <property type="molecule type" value="Genomic_DNA"/>
</dbReference>
<evidence type="ECO:0000259" key="12">
    <source>
        <dbReference type="Pfam" id="PF11975"/>
    </source>
</evidence>
<accession>A0AB34X1K4</accession>
<dbReference type="GO" id="GO:0016616">
    <property type="term" value="F:oxidoreductase activity, acting on the CH-OH group of donors, NAD or NADP as acceptor"/>
    <property type="evidence" value="ECO:0007669"/>
    <property type="project" value="InterPro"/>
</dbReference>
<evidence type="ECO:0000256" key="11">
    <source>
        <dbReference type="RuleBase" id="RU361152"/>
    </source>
</evidence>
<keyword evidence="9" id="KW-0533">Nickel</keyword>
<dbReference type="RefSeq" id="WP_060920071.1">
    <property type="nucleotide sequence ID" value="NZ_JAWHBH010000003.1"/>
</dbReference>
<gene>
    <name evidence="13" type="ORF">HMPREF1862_00329</name>
</gene>
<feature type="binding site" evidence="9">
    <location>
        <position position="196"/>
    </location>
    <ligand>
        <name>Mn(2+)</name>
        <dbReference type="ChEBI" id="CHEBI:29035"/>
    </ligand>
</feature>
<dbReference type="Pfam" id="PF11975">
    <property type="entry name" value="Glyco_hydro_4C"/>
    <property type="match status" value="1"/>
</dbReference>
<comment type="similarity">
    <text evidence="1 11">Belongs to the glycosyl hydrolase 4 family.</text>
</comment>
<proteinExistence type="inferred from homology"/>
<dbReference type="GO" id="GO:0005975">
    <property type="term" value="P:carbohydrate metabolic process"/>
    <property type="evidence" value="ECO:0007669"/>
    <property type="project" value="InterPro"/>
</dbReference>
<keyword evidence="4 11" id="KW-0520">NAD</keyword>
<keyword evidence="3 11" id="KW-0378">Hydrolase</keyword>
<feature type="active site" description="Proton donor" evidence="7">
    <location>
        <position position="167"/>
    </location>
</feature>
<evidence type="ECO:0000313" key="14">
    <source>
        <dbReference type="Proteomes" id="UP000070572"/>
    </source>
</evidence>
<evidence type="ECO:0000256" key="1">
    <source>
        <dbReference type="ARBA" id="ARBA00010141"/>
    </source>
</evidence>
<keyword evidence="5 9" id="KW-0464">Manganese</keyword>
<comment type="cofactor">
    <cofactor evidence="11">
        <name>NAD(+)</name>
        <dbReference type="ChEBI" id="CHEBI:57540"/>
    </cofactor>
    <text evidence="11">Binds 1 NAD(+) per subunit.</text>
</comment>
<dbReference type="InterPro" id="IPR036291">
    <property type="entry name" value="NAD(P)-bd_dom_sf"/>
</dbReference>
<dbReference type="Gene3D" id="3.40.50.720">
    <property type="entry name" value="NAD(P)-binding Rossmann-like Domain"/>
    <property type="match status" value="1"/>
</dbReference>
<feature type="binding site" evidence="9">
    <location>
        <position position="166"/>
    </location>
    <ligand>
        <name>Mn(2+)</name>
        <dbReference type="ChEBI" id="CHEBI:29035"/>
    </ligand>
</feature>
<dbReference type="GO" id="GO:0004553">
    <property type="term" value="F:hydrolase activity, hydrolyzing O-glycosyl compounds"/>
    <property type="evidence" value="ECO:0007669"/>
    <property type="project" value="InterPro"/>
</dbReference>
<feature type="site" description="Increases basicity of active site Tyr" evidence="10">
    <location>
        <position position="107"/>
    </location>
</feature>